<protein>
    <recommendedName>
        <fullName evidence="3">Phosphoesterase</fullName>
    </recommendedName>
</protein>
<dbReference type="SUPFAM" id="SSF64182">
    <property type="entry name" value="DHH phosphoesterases"/>
    <property type="match status" value="1"/>
</dbReference>
<evidence type="ECO:0000313" key="2">
    <source>
        <dbReference type="Proteomes" id="UP000182101"/>
    </source>
</evidence>
<proteinExistence type="predicted"/>
<evidence type="ECO:0008006" key="3">
    <source>
        <dbReference type="Google" id="ProtNLM"/>
    </source>
</evidence>
<dbReference type="InterPro" id="IPR038763">
    <property type="entry name" value="DHH_sf"/>
</dbReference>
<dbReference type="EMBL" id="CP018025">
    <property type="protein sequence ID" value="APD92447.1"/>
    <property type="molecule type" value="Genomic_DNA"/>
</dbReference>
<keyword evidence="1" id="KW-0614">Plasmid</keyword>
<sequence>MPQKITQESVKKFTTEVKNACPSLISRGERDVLNSIPPEVFEQVLRDVFSGDVTLARNIMTNRYDLIDFEAPEDEVRAIRTMAPASDTLAQALGENAPLLLISDTDNDGNLAQGIMMAATSLGKYEGITVEAKEYNAANHGFSIAQIETWLEKNDIDYNSPFSVVISDLGTNQKTEQKEFVLRFPNANLIVADHHQPDIADVMKFEAGLVDFLDGNRKVGEPGVGFLTEYDVNRLSASVSPSELEEMWQTANANREEFISLLGERVNVKKRSFLVSPFSKGSMNLSLRSGGGVSGAFLVYTLMSEVLKKHRHISEHLKPLSNSAFEEQVSTMREMARAANLFDVECDIRLKPLHEKDISKALGLGKITGNGRSLSKWIRPSQRAKIKALEGYIGLPAVEELLELQETMVKENHTAAALFNVLPKVLNDELDENGKVKKVDIRLEIMKYLNENNTSETLGRNFTEELRPHIFNFNYENQLQDSKKKPWLSVAERVLKNIGIAEKEILTVIREHQLISEISLDYAMVTRPISPEVESVFTDKQLTKAYHSLGKAITMSVTSTRPGQITLSMKSESEVSISDVLFGMGKELDFITPTYRGHSKVGGLTLKYDPVAIPSEHALLKRFTEFVNVEAKRIIDAQPVPKSFELTTTHLKVVKEMMEVMRVHLNRSTSPSMIMRLTPDMTFEDKDTLRKLSVADLAKQREWEVTNEFLDFGMTSSLMLPNQALKSVSNDGYRGAVGLTLLPNGTFIANKIFTGEQLAPHNIPKLATPLDAEREELKQYYIENFMDKALPVKRYTRKEGIEALKFTMRPEEVFNNGEALALSLMREKGADSYAVVDVEADGAGNAPCFEIGIFVMKPIPGSGTVVDIPPAEFEEKLKRNPRYVRNWYKNDDQKIIVNERMSIELLSLVISKDGSQPIRVSFKSKNLTNMDQPMIDEIGCTAEHAQNVMVDFLKGCGKFIIQAHNLPYDDNIVRVNFPELHKMFAEGINLDSAPFAKNHQIAYMNLRVNKIGGYEFFNAEHRGYNLNTKLDEEENFDFPSIKGDGLLKVRGDEVFVANMSTRITTKLKMNRTDVVDLIAQGMSKIEHPRYSIAKLLRMATIHDMIKNKPVKKLEYVEFDSLSMSELPPKLWKHFQDYYAFDMTPAQNVAKFSVMPGVQDLLGEKISFGSPAAMPDGLLESKLREAGDEFKMTARMSKKAKEEIESAMRVISFSDMLKFNAEKFVRSNPENAERYALAWAYEMVLEHHEVTTKHVPASFIAGVYDMIGVAPSVVKQIYADMYEYKAFRGIQSYVVHEPHSNFNLSGDNYQEYMVVAHLGAEKVRNPYMTPAICFRTGLNPVGNIVEQFSLQAVESSMKQYTRQVAGVSMDSTDLVNASAKQLMNQFSSDGISIANDEKGAARFKCRSTSKDSVDLQVIFPEYDPNDFISMSDEEKNRWKNDVEKVITALLLSNSLGKADKSISAVLRGLATSPEVIETMKAIEQQFGNAVPTEREAAIKKFMGNATQAILGKDAELKFPINKHLNKDDLKEIARSLFSALEKLQEHQNFIPYISKDDVIHSLDIAYNQYLLFDELKRTGDVPFEVNGYQPEKTEKAQLTIMAKLRNEVMQIHLDAYESFASSLLTKKNDPLKFVLESDLKNEMIDFVIPEGNELKLNNEYTGVDFIDDGVEVAPLSFEKEEEDVSREVQLGFKI</sequence>
<organism evidence="1 2">
    <name type="scientific">Alteromonas mediterranea</name>
    <dbReference type="NCBI Taxonomy" id="314275"/>
    <lineage>
        <taxon>Bacteria</taxon>
        <taxon>Pseudomonadati</taxon>
        <taxon>Pseudomonadota</taxon>
        <taxon>Gammaproteobacteria</taxon>
        <taxon>Alteromonadales</taxon>
        <taxon>Alteromonadaceae</taxon>
        <taxon>Alteromonas/Salinimonas group</taxon>
        <taxon>Alteromonas</taxon>
    </lineage>
</organism>
<reference evidence="1 2" key="1">
    <citation type="submission" date="2016-11" db="EMBL/GenBank/DDBJ databases">
        <title>Networking in microbes: conjugative elements and plasmids in the genus Alteromonas.</title>
        <authorList>
            <person name="Lopez-Perez M."/>
            <person name="Ramon-Marco N."/>
            <person name="Rodriguez-Valera F."/>
        </authorList>
    </citation>
    <scope>NUCLEOTIDE SEQUENCE [LARGE SCALE GENOMIC DNA]</scope>
    <source>
        <strain evidence="1 2">CP48</strain>
        <plasmid evidence="2">pamcp48-600</plasmid>
    </source>
</reference>
<dbReference type="RefSeq" id="WP_071961072.1">
    <property type="nucleotide sequence ID" value="NZ_CP018025.1"/>
</dbReference>
<gene>
    <name evidence="1" type="ORF">BM524_21330</name>
</gene>
<dbReference type="Gene3D" id="3.90.1640.30">
    <property type="match status" value="1"/>
</dbReference>
<evidence type="ECO:0000313" key="1">
    <source>
        <dbReference type="EMBL" id="APD92447.1"/>
    </source>
</evidence>
<accession>A0AAC9NUB3</accession>
<name>A0AAC9NUB3_9ALTE</name>
<geneLocation type="plasmid" evidence="2">
    <name>pamcp48-600</name>
</geneLocation>
<dbReference type="Proteomes" id="UP000182101">
    <property type="component" value="Plasmid pAMCP48-600"/>
</dbReference>